<sequence length="80" mass="8803">MLHFDLTLSGLEASVLRTRTERVADSTLSRPDRSRPYPSVVVLPDQRSLHTGDGTPAISQKPATSCQCFVTCRSVRLMAD</sequence>
<keyword evidence="2" id="KW-1185">Reference proteome</keyword>
<organism evidence="1 2">
    <name type="scientific">Lasius platythorax</name>
    <dbReference type="NCBI Taxonomy" id="488582"/>
    <lineage>
        <taxon>Eukaryota</taxon>
        <taxon>Metazoa</taxon>
        <taxon>Ecdysozoa</taxon>
        <taxon>Arthropoda</taxon>
        <taxon>Hexapoda</taxon>
        <taxon>Insecta</taxon>
        <taxon>Pterygota</taxon>
        <taxon>Neoptera</taxon>
        <taxon>Endopterygota</taxon>
        <taxon>Hymenoptera</taxon>
        <taxon>Apocrita</taxon>
        <taxon>Aculeata</taxon>
        <taxon>Formicoidea</taxon>
        <taxon>Formicidae</taxon>
        <taxon>Formicinae</taxon>
        <taxon>Lasius</taxon>
        <taxon>Lasius</taxon>
    </lineage>
</organism>
<reference evidence="1" key="1">
    <citation type="submission" date="2024-04" db="EMBL/GenBank/DDBJ databases">
        <authorList>
            <consortium name="Molecular Ecology Group"/>
        </authorList>
    </citation>
    <scope>NUCLEOTIDE SEQUENCE</scope>
</reference>
<dbReference type="Proteomes" id="UP001497644">
    <property type="component" value="Chromosome 6"/>
</dbReference>
<proteinExistence type="predicted"/>
<evidence type="ECO:0000313" key="1">
    <source>
        <dbReference type="EMBL" id="CAL1685827.1"/>
    </source>
</evidence>
<gene>
    <name evidence="1" type="ORF">LPLAT_LOCUS11239</name>
</gene>
<accession>A0AAV2NZH3</accession>
<protein>
    <submittedName>
        <fullName evidence="1">Uncharacterized protein</fullName>
    </submittedName>
</protein>
<dbReference type="AlphaFoldDB" id="A0AAV2NZH3"/>
<dbReference type="EMBL" id="OZ034829">
    <property type="protein sequence ID" value="CAL1685827.1"/>
    <property type="molecule type" value="Genomic_DNA"/>
</dbReference>
<name>A0AAV2NZH3_9HYME</name>
<evidence type="ECO:0000313" key="2">
    <source>
        <dbReference type="Proteomes" id="UP001497644"/>
    </source>
</evidence>